<feature type="region of interest" description="Disordered" evidence="1">
    <location>
        <begin position="43"/>
        <end position="68"/>
    </location>
</feature>
<dbReference type="Proteomes" id="UP001417504">
    <property type="component" value="Unassembled WGS sequence"/>
</dbReference>
<feature type="compositionally biased region" description="Pro residues" evidence="1">
    <location>
        <begin position="52"/>
        <end position="61"/>
    </location>
</feature>
<evidence type="ECO:0000313" key="2">
    <source>
        <dbReference type="EMBL" id="KAK9085649.1"/>
    </source>
</evidence>
<reference evidence="2 3" key="1">
    <citation type="submission" date="2024-01" db="EMBL/GenBank/DDBJ databases">
        <title>Genome assemblies of Stephania.</title>
        <authorList>
            <person name="Yang L."/>
        </authorList>
    </citation>
    <scope>NUCLEOTIDE SEQUENCE [LARGE SCALE GENOMIC DNA]</scope>
    <source>
        <strain evidence="2">QJT</strain>
        <tissue evidence="2">Leaf</tissue>
    </source>
</reference>
<protein>
    <submittedName>
        <fullName evidence="2">Uncharacterized protein</fullName>
    </submittedName>
</protein>
<keyword evidence="3" id="KW-1185">Reference proteome</keyword>
<dbReference type="AlphaFoldDB" id="A0AAP0HG58"/>
<evidence type="ECO:0000313" key="3">
    <source>
        <dbReference type="Proteomes" id="UP001417504"/>
    </source>
</evidence>
<proteinExistence type="predicted"/>
<dbReference type="EMBL" id="JBBNAE010000011">
    <property type="protein sequence ID" value="KAK9085649.1"/>
    <property type="molecule type" value="Genomic_DNA"/>
</dbReference>
<comment type="caution">
    <text evidence="2">The sequence shown here is derived from an EMBL/GenBank/DDBJ whole genome shotgun (WGS) entry which is preliminary data.</text>
</comment>
<organism evidence="2 3">
    <name type="scientific">Stephania japonica</name>
    <dbReference type="NCBI Taxonomy" id="461633"/>
    <lineage>
        <taxon>Eukaryota</taxon>
        <taxon>Viridiplantae</taxon>
        <taxon>Streptophyta</taxon>
        <taxon>Embryophyta</taxon>
        <taxon>Tracheophyta</taxon>
        <taxon>Spermatophyta</taxon>
        <taxon>Magnoliopsida</taxon>
        <taxon>Ranunculales</taxon>
        <taxon>Menispermaceae</taxon>
        <taxon>Menispermoideae</taxon>
        <taxon>Cissampelideae</taxon>
        <taxon>Stephania</taxon>
    </lineage>
</organism>
<sequence length="81" mass="9095">MCLETHIYKQRLNEDRVMQKRDADCYTTIQSCPFNLGIRANRVDKENNLSGPGPPPPPPPTRAQNTCIPLSSRDNCRAILG</sequence>
<name>A0AAP0HG58_9MAGN</name>
<evidence type="ECO:0000256" key="1">
    <source>
        <dbReference type="SAM" id="MobiDB-lite"/>
    </source>
</evidence>
<gene>
    <name evidence="2" type="ORF">Sjap_026060</name>
</gene>
<accession>A0AAP0HG58</accession>